<accession>A0ABP7NYX6</accession>
<keyword evidence="4" id="KW-1185">Reference proteome</keyword>
<dbReference type="Proteomes" id="UP001418444">
    <property type="component" value="Unassembled WGS sequence"/>
</dbReference>
<dbReference type="RefSeq" id="WP_344782106.1">
    <property type="nucleotide sequence ID" value="NZ_BAAAZW010000004.1"/>
</dbReference>
<gene>
    <name evidence="3" type="ORF">GCM10022231_14240</name>
</gene>
<feature type="region of interest" description="Disordered" evidence="1">
    <location>
        <begin position="43"/>
        <end position="68"/>
    </location>
</feature>
<feature type="signal peptide" evidence="2">
    <location>
        <begin position="1"/>
        <end position="22"/>
    </location>
</feature>
<keyword evidence="2" id="KW-0732">Signal</keyword>
<dbReference type="EMBL" id="BAAAZW010000004">
    <property type="protein sequence ID" value="GAA3956541.1"/>
    <property type="molecule type" value="Genomic_DNA"/>
</dbReference>
<comment type="caution">
    <text evidence="3">The sequence shown here is derived from an EMBL/GenBank/DDBJ whole genome shotgun (WGS) entry which is preliminary data.</text>
</comment>
<name>A0ABP7NYX6_9ACTN</name>
<evidence type="ECO:0000256" key="2">
    <source>
        <dbReference type="SAM" id="SignalP"/>
    </source>
</evidence>
<feature type="chain" id="PRO_5045236072" evidence="2">
    <location>
        <begin position="23"/>
        <end position="254"/>
    </location>
</feature>
<reference evidence="4" key="1">
    <citation type="journal article" date="2019" name="Int. J. Syst. Evol. Microbiol.">
        <title>The Global Catalogue of Microorganisms (GCM) 10K type strain sequencing project: providing services to taxonomists for standard genome sequencing and annotation.</title>
        <authorList>
            <consortium name="The Broad Institute Genomics Platform"/>
            <consortium name="The Broad Institute Genome Sequencing Center for Infectious Disease"/>
            <person name="Wu L."/>
            <person name="Ma J."/>
        </authorList>
    </citation>
    <scope>NUCLEOTIDE SEQUENCE [LARGE SCALE GENOMIC DNA]</scope>
    <source>
        <strain evidence="4">JCM 16923</strain>
    </source>
</reference>
<protein>
    <submittedName>
        <fullName evidence="3">Uncharacterized protein</fullName>
    </submittedName>
</protein>
<evidence type="ECO:0000313" key="3">
    <source>
        <dbReference type="EMBL" id="GAA3956541.1"/>
    </source>
</evidence>
<evidence type="ECO:0000313" key="4">
    <source>
        <dbReference type="Proteomes" id="UP001418444"/>
    </source>
</evidence>
<evidence type="ECO:0000256" key="1">
    <source>
        <dbReference type="SAM" id="MobiDB-lite"/>
    </source>
</evidence>
<dbReference type="PROSITE" id="PS51257">
    <property type="entry name" value="PROKAR_LIPOPROTEIN"/>
    <property type="match status" value="1"/>
</dbReference>
<proteinExistence type="predicted"/>
<sequence length="254" mass="26059">MKVRSRLFGGGAALAAMVTVLAGCSSSETVDEMPDVVTTVVTETATDTTAAPTTSGSDDGDGSSTPPTETITVVAVGRDGQPRDGWTVESGAGGQVNCDPMTPSASAVSDDIYECSPNAAGAHTCWATPASATELLCGTDPWQKTLRQMTSNVALSPVSKPAAPRPWAVELADGVRCTLRHGGAWGGRSDGYLGAYGCDGENNTVLTKGQDVFDESGPQWTVKVGPLGANDEDFPPPETVGVLRAYFAGAQNQS</sequence>
<organism evidence="3 4">
    <name type="scientific">Gordonia caeni</name>
    <dbReference type="NCBI Taxonomy" id="1007097"/>
    <lineage>
        <taxon>Bacteria</taxon>
        <taxon>Bacillati</taxon>
        <taxon>Actinomycetota</taxon>
        <taxon>Actinomycetes</taxon>
        <taxon>Mycobacteriales</taxon>
        <taxon>Gordoniaceae</taxon>
        <taxon>Gordonia</taxon>
    </lineage>
</organism>